<keyword evidence="3" id="KW-1185">Reference proteome</keyword>
<gene>
    <name evidence="2" type="ORF">PNOK_0197800</name>
</gene>
<evidence type="ECO:0000259" key="1">
    <source>
        <dbReference type="PROSITE" id="PS51725"/>
    </source>
</evidence>
<dbReference type="EMBL" id="NBII01000002">
    <property type="protein sequence ID" value="PAV22021.1"/>
    <property type="molecule type" value="Genomic_DNA"/>
</dbReference>
<accession>A0A286UR03</accession>
<evidence type="ECO:0000313" key="2">
    <source>
        <dbReference type="EMBL" id="PAV22021.1"/>
    </source>
</evidence>
<sequence>MSTSPEVFKSKFILWATLKAKPGKGDEVQEKLATIRAFAESSAAPKTLTYRTTRYGDDFAIFEEYAEPSGLVEHKASAEFKALIELSDKLLEGPPTVHFFEEFV</sequence>
<organism evidence="2 3">
    <name type="scientific">Pyrrhoderma noxium</name>
    <dbReference type="NCBI Taxonomy" id="2282107"/>
    <lineage>
        <taxon>Eukaryota</taxon>
        <taxon>Fungi</taxon>
        <taxon>Dikarya</taxon>
        <taxon>Basidiomycota</taxon>
        <taxon>Agaricomycotina</taxon>
        <taxon>Agaricomycetes</taxon>
        <taxon>Hymenochaetales</taxon>
        <taxon>Hymenochaetaceae</taxon>
        <taxon>Pyrrhoderma</taxon>
    </lineage>
</organism>
<dbReference type="Gene3D" id="3.30.70.100">
    <property type="match status" value="1"/>
</dbReference>
<keyword evidence="2" id="KW-0560">Oxidoreductase</keyword>
<dbReference type="AlphaFoldDB" id="A0A286UR03"/>
<name>A0A286UR03_9AGAM</name>
<comment type="caution">
    <text evidence="2">The sequence shown here is derived from an EMBL/GenBank/DDBJ whole genome shotgun (WGS) entry which is preliminary data.</text>
</comment>
<dbReference type="OrthoDB" id="10011777at2759"/>
<keyword evidence="2" id="KW-0503">Monooxygenase</keyword>
<dbReference type="InterPro" id="IPR007138">
    <property type="entry name" value="ABM_dom"/>
</dbReference>
<dbReference type="Proteomes" id="UP000217199">
    <property type="component" value="Unassembled WGS sequence"/>
</dbReference>
<feature type="domain" description="ABM" evidence="1">
    <location>
        <begin position="12"/>
        <end position="99"/>
    </location>
</feature>
<dbReference type="GO" id="GO:0004497">
    <property type="term" value="F:monooxygenase activity"/>
    <property type="evidence" value="ECO:0007669"/>
    <property type="project" value="UniProtKB-KW"/>
</dbReference>
<evidence type="ECO:0000313" key="3">
    <source>
        <dbReference type="Proteomes" id="UP000217199"/>
    </source>
</evidence>
<dbReference type="PROSITE" id="PS51725">
    <property type="entry name" value="ABM"/>
    <property type="match status" value="1"/>
</dbReference>
<reference evidence="2 3" key="1">
    <citation type="journal article" date="2017" name="Mol. Ecol.">
        <title>Comparative and population genomic landscape of Phellinus noxius: A hypervariable fungus causing root rot in trees.</title>
        <authorList>
            <person name="Chung C.L."/>
            <person name="Lee T.J."/>
            <person name="Akiba M."/>
            <person name="Lee H.H."/>
            <person name="Kuo T.H."/>
            <person name="Liu D."/>
            <person name="Ke H.M."/>
            <person name="Yokoi T."/>
            <person name="Roa M.B."/>
            <person name="Lu M.J."/>
            <person name="Chang Y.Y."/>
            <person name="Ann P.J."/>
            <person name="Tsai J.N."/>
            <person name="Chen C.Y."/>
            <person name="Tzean S.S."/>
            <person name="Ota Y."/>
            <person name="Hattori T."/>
            <person name="Sahashi N."/>
            <person name="Liou R.F."/>
            <person name="Kikuchi T."/>
            <person name="Tsai I.J."/>
        </authorList>
    </citation>
    <scope>NUCLEOTIDE SEQUENCE [LARGE SCALE GENOMIC DNA]</scope>
    <source>
        <strain evidence="2 3">FFPRI411160</strain>
    </source>
</reference>
<dbReference type="InterPro" id="IPR011008">
    <property type="entry name" value="Dimeric_a/b-barrel"/>
</dbReference>
<dbReference type="InParanoid" id="A0A286UR03"/>
<dbReference type="SUPFAM" id="SSF54909">
    <property type="entry name" value="Dimeric alpha+beta barrel"/>
    <property type="match status" value="1"/>
</dbReference>
<proteinExistence type="predicted"/>
<protein>
    <submittedName>
        <fullName evidence="2">Antibiotic biosynthesis monooxygenase</fullName>
    </submittedName>
</protein>